<sequence length="38" mass="4458">MADVSKILDTPKSSDKLEDFEKVIPPFYYELRITLAQR</sequence>
<reference evidence="1 2" key="1">
    <citation type="submission" date="2017-11" db="EMBL/GenBank/DDBJ databases">
        <title>Complete genome of a free-living desiccation-tolerant cyanobacterium and its photosynthetic adaptation to extreme terrestrial habitat.</title>
        <authorList>
            <person name="Shang J."/>
        </authorList>
    </citation>
    <scope>NUCLEOTIDE SEQUENCE [LARGE SCALE GENOMIC DNA]</scope>
    <source>
        <strain evidence="1 2">CCNUN1</strain>
    </source>
</reference>
<dbReference type="EMBL" id="CP024785">
    <property type="protein sequence ID" value="AUB34602.1"/>
    <property type="molecule type" value="Genomic_DNA"/>
</dbReference>
<evidence type="ECO:0000313" key="2">
    <source>
        <dbReference type="Proteomes" id="UP000232003"/>
    </source>
</evidence>
<dbReference type="Proteomes" id="UP000232003">
    <property type="component" value="Chromosome"/>
</dbReference>
<organism evidence="1 2">
    <name type="scientific">Nostoc flagelliforme CCNUN1</name>
    <dbReference type="NCBI Taxonomy" id="2038116"/>
    <lineage>
        <taxon>Bacteria</taxon>
        <taxon>Bacillati</taxon>
        <taxon>Cyanobacteriota</taxon>
        <taxon>Cyanophyceae</taxon>
        <taxon>Nostocales</taxon>
        <taxon>Nostocaceae</taxon>
        <taxon>Nostoc</taxon>
    </lineage>
</organism>
<accession>A0A2K8SGL2</accession>
<gene>
    <name evidence="1" type="ORF">COO91_00431</name>
</gene>
<dbReference type="AlphaFoldDB" id="A0A2K8SGL2"/>
<evidence type="ECO:0000313" key="1">
    <source>
        <dbReference type="EMBL" id="AUB34602.1"/>
    </source>
</evidence>
<dbReference type="KEGG" id="nfl:COO91_00431"/>
<name>A0A2K8SGL2_9NOSO</name>
<protein>
    <submittedName>
        <fullName evidence="1">Uncharacterized protein</fullName>
    </submittedName>
</protein>
<proteinExistence type="predicted"/>
<keyword evidence="2" id="KW-1185">Reference proteome</keyword>